<reference evidence="1" key="1">
    <citation type="journal article" date="2013" name="Nat. Commun.">
        <title>Whole-genome sequencing of Oryza brachyantha reveals mechanisms underlying Oryza genome evolution.</title>
        <authorList>
            <person name="Chen J."/>
            <person name="Huang Q."/>
            <person name="Gao D."/>
            <person name="Wang J."/>
            <person name="Lang Y."/>
            <person name="Liu T."/>
            <person name="Li B."/>
            <person name="Bai Z."/>
            <person name="Luis Goicoechea J."/>
            <person name="Liang C."/>
            <person name="Chen C."/>
            <person name="Zhang W."/>
            <person name="Sun S."/>
            <person name="Liao Y."/>
            <person name="Zhang X."/>
            <person name="Yang L."/>
            <person name="Song C."/>
            <person name="Wang M."/>
            <person name="Shi J."/>
            <person name="Liu G."/>
            <person name="Liu J."/>
            <person name="Zhou H."/>
            <person name="Zhou W."/>
            <person name="Yu Q."/>
            <person name="An N."/>
            <person name="Chen Y."/>
            <person name="Cai Q."/>
            <person name="Wang B."/>
            <person name="Liu B."/>
            <person name="Min J."/>
            <person name="Huang Y."/>
            <person name="Wu H."/>
            <person name="Li Z."/>
            <person name="Zhang Y."/>
            <person name="Yin Y."/>
            <person name="Song W."/>
            <person name="Jiang J."/>
            <person name="Jackson S.A."/>
            <person name="Wing R.A."/>
            <person name="Wang J."/>
            <person name="Chen M."/>
        </authorList>
    </citation>
    <scope>NUCLEOTIDE SEQUENCE [LARGE SCALE GENOMIC DNA]</scope>
    <source>
        <strain evidence="1">cv. IRGC 101232</strain>
    </source>
</reference>
<dbReference type="HOGENOM" id="CLU_2695122_0_0_1"/>
<protein>
    <submittedName>
        <fullName evidence="1">Uncharacterized protein</fullName>
    </submittedName>
</protein>
<keyword evidence="2" id="KW-1185">Reference proteome</keyword>
<dbReference type="Gramene" id="OB01G11460.1">
    <property type="protein sequence ID" value="OB01G11460.1"/>
    <property type="gene ID" value="OB01G11460"/>
</dbReference>
<organism evidence="1">
    <name type="scientific">Oryza brachyantha</name>
    <name type="common">malo sina</name>
    <dbReference type="NCBI Taxonomy" id="4533"/>
    <lineage>
        <taxon>Eukaryota</taxon>
        <taxon>Viridiplantae</taxon>
        <taxon>Streptophyta</taxon>
        <taxon>Embryophyta</taxon>
        <taxon>Tracheophyta</taxon>
        <taxon>Spermatophyta</taxon>
        <taxon>Magnoliopsida</taxon>
        <taxon>Liliopsida</taxon>
        <taxon>Poales</taxon>
        <taxon>Poaceae</taxon>
        <taxon>BOP clade</taxon>
        <taxon>Oryzoideae</taxon>
        <taxon>Oryzeae</taxon>
        <taxon>Oryzinae</taxon>
        <taxon>Oryza</taxon>
    </lineage>
</organism>
<dbReference type="Proteomes" id="UP000006038">
    <property type="component" value="Chromosome 1"/>
</dbReference>
<evidence type="ECO:0000313" key="1">
    <source>
        <dbReference type="EnsemblPlants" id="OB01G11460.1"/>
    </source>
</evidence>
<reference evidence="1" key="2">
    <citation type="submission" date="2013-04" db="UniProtKB">
        <authorList>
            <consortium name="EnsemblPlants"/>
        </authorList>
    </citation>
    <scope>IDENTIFICATION</scope>
</reference>
<sequence length="74" mass="8602">MRTNILFLVGSKVLVFCTRPRVKKLPTTSSYLAHLWRSSTFCSVSSSSRPKRVFLREGIKSLSFRREDEHKDNL</sequence>
<dbReference type="AlphaFoldDB" id="J3KVZ0"/>
<evidence type="ECO:0000313" key="2">
    <source>
        <dbReference type="Proteomes" id="UP000006038"/>
    </source>
</evidence>
<dbReference type="EnsemblPlants" id="OB01G11460.1">
    <property type="protein sequence ID" value="OB01G11460.1"/>
    <property type="gene ID" value="OB01G11460"/>
</dbReference>
<accession>J3KVZ0</accession>
<name>J3KVZ0_ORYBR</name>
<proteinExistence type="predicted"/>